<organism evidence="1 2">
    <name type="scientific">Tagetes erecta</name>
    <name type="common">African marigold</name>
    <dbReference type="NCBI Taxonomy" id="13708"/>
    <lineage>
        <taxon>Eukaryota</taxon>
        <taxon>Viridiplantae</taxon>
        <taxon>Streptophyta</taxon>
        <taxon>Embryophyta</taxon>
        <taxon>Tracheophyta</taxon>
        <taxon>Spermatophyta</taxon>
        <taxon>Magnoliopsida</taxon>
        <taxon>eudicotyledons</taxon>
        <taxon>Gunneridae</taxon>
        <taxon>Pentapetalae</taxon>
        <taxon>asterids</taxon>
        <taxon>campanulids</taxon>
        <taxon>Asterales</taxon>
        <taxon>Asteraceae</taxon>
        <taxon>Asteroideae</taxon>
        <taxon>Heliantheae alliance</taxon>
        <taxon>Tageteae</taxon>
        <taxon>Tagetes</taxon>
    </lineage>
</organism>
<evidence type="ECO:0000313" key="2">
    <source>
        <dbReference type="Proteomes" id="UP001229421"/>
    </source>
</evidence>
<dbReference type="Proteomes" id="UP001229421">
    <property type="component" value="Unassembled WGS sequence"/>
</dbReference>
<name>A0AAD8LDX8_TARER</name>
<dbReference type="EMBL" id="JAUHHV010000001">
    <property type="protein sequence ID" value="KAK1439029.1"/>
    <property type="molecule type" value="Genomic_DNA"/>
</dbReference>
<evidence type="ECO:0000313" key="1">
    <source>
        <dbReference type="EMBL" id="KAK1439029.1"/>
    </source>
</evidence>
<reference evidence="1" key="1">
    <citation type="journal article" date="2023" name="bioRxiv">
        <title>Improved chromosome-level genome assembly for marigold (Tagetes erecta).</title>
        <authorList>
            <person name="Jiang F."/>
            <person name="Yuan L."/>
            <person name="Wang S."/>
            <person name="Wang H."/>
            <person name="Xu D."/>
            <person name="Wang A."/>
            <person name="Fan W."/>
        </authorList>
    </citation>
    <scope>NUCLEOTIDE SEQUENCE</scope>
    <source>
        <strain evidence="1">WSJ</strain>
        <tissue evidence="1">Leaf</tissue>
    </source>
</reference>
<keyword evidence="2" id="KW-1185">Reference proteome</keyword>
<comment type="caution">
    <text evidence="1">The sequence shown here is derived from an EMBL/GenBank/DDBJ whole genome shotgun (WGS) entry which is preliminary data.</text>
</comment>
<gene>
    <name evidence="1" type="ORF">QVD17_04844</name>
</gene>
<protein>
    <submittedName>
        <fullName evidence="1">Uncharacterized protein</fullName>
    </submittedName>
</protein>
<accession>A0AAD8LDX8</accession>
<proteinExistence type="predicted"/>
<dbReference type="AlphaFoldDB" id="A0AAD8LDX8"/>
<sequence>MIACVMTSILDDNARYLFFVSNLPRLLLAWPPSGVLLLVLTEKMQANIVELQVLMCYTAIRKLWLPVWFDYVSKPSP</sequence>